<proteinExistence type="predicted"/>
<sequence length="30" mass="3252">MRRLSCPVTSAHLFNGWSATNVNSVSSETV</sequence>
<name>A0A0E9SB61_ANGAN</name>
<organism evidence="1">
    <name type="scientific">Anguilla anguilla</name>
    <name type="common">European freshwater eel</name>
    <name type="synonym">Muraena anguilla</name>
    <dbReference type="NCBI Taxonomy" id="7936"/>
    <lineage>
        <taxon>Eukaryota</taxon>
        <taxon>Metazoa</taxon>
        <taxon>Chordata</taxon>
        <taxon>Craniata</taxon>
        <taxon>Vertebrata</taxon>
        <taxon>Euteleostomi</taxon>
        <taxon>Actinopterygii</taxon>
        <taxon>Neopterygii</taxon>
        <taxon>Teleostei</taxon>
        <taxon>Anguilliformes</taxon>
        <taxon>Anguillidae</taxon>
        <taxon>Anguilla</taxon>
    </lineage>
</organism>
<accession>A0A0E9SB61</accession>
<reference evidence="1" key="1">
    <citation type="submission" date="2014-11" db="EMBL/GenBank/DDBJ databases">
        <authorList>
            <person name="Amaro Gonzalez C."/>
        </authorList>
    </citation>
    <scope>NUCLEOTIDE SEQUENCE</scope>
</reference>
<reference evidence="1" key="2">
    <citation type="journal article" date="2015" name="Fish Shellfish Immunol.">
        <title>Early steps in the European eel (Anguilla anguilla)-Vibrio vulnificus interaction in the gills: Role of the RtxA13 toxin.</title>
        <authorList>
            <person name="Callol A."/>
            <person name="Pajuelo D."/>
            <person name="Ebbesson L."/>
            <person name="Teles M."/>
            <person name="MacKenzie S."/>
            <person name="Amaro C."/>
        </authorList>
    </citation>
    <scope>NUCLEOTIDE SEQUENCE</scope>
</reference>
<dbReference type="EMBL" id="GBXM01070849">
    <property type="protein sequence ID" value="JAH37728.1"/>
    <property type="molecule type" value="Transcribed_RNA"/>
</dbReference>
<protein>
    <submittedName>
        <fullName evidence="1">Uncharacterized protein</fullName>
    </submittedName>
</protein>
<evidence type="ECO:0000313" key="1">
    <source>
        <dbReference type="EMBL" id="JAH37728.1"/>
    </source>
</evidence>
<dbReference type="AlphaFoldDB" id="A0A0E9SB61"/>